<dbReference type="GeneID" id="66986176"/>
<feature type="compositionally biased region" description="Low complexity" evidence="1">
    <location>
        <begin position="126"/>
        <end position="142"/>
    </location>
</feature>
<reference evidence="2" key="2">
    <citation type="submission" date="2021-02" db="EMBL/GenBank/DDBJ databases">
        <title>Aspergillus chevalieri M1 genome sequence.</title>
        <authorList>
            <person name="Kadooka C."/>
            <person name="Mori K."/>
            <person name="Futagami T."/>
        </authorList>
    </citation>
    <scope>NUCLEOTIDE SEQUENCE</scope>
    <source>
        <strain evidence="2">M1</strain>
    </source>
</reference>
<proteinExistence type="predicted"/>
<sequence length="148" mass="16503">MDNHNHNHLRPYDPENPQRTNVMDIDLSEEAMPPSSAATSWPWDQSMVASASLSTGPMDQQQQIKSDHTMVDPYLMPGHNHNHLETSMFNPFPRGLSSPSNDVPPPPPAHTASSRPQTPTLRRRAIAASTSSSYPSTRSQSRNPPNRW</sequence>
<feature type="region of interest" description="Disordered" evidence="1">
    <location>
        <begin position="1"/>
        <end position="20"/>
    </location>
</feature>
<name>A0A7R7ZRH1_ASPCH</name>
<accession>A0A7R7ZRH1</accession>
<dbReference type="RefSeq" id="XP_043140340.1">
    <property type="nucleotide sequence ID" value="XM_043283018.1"/>
</dbReference>
<evidence type="ECO:0000313" key="3">
    <source>
        <dbReference type="Proteomes" id="UP000637239"/>
    </source>
</evidence>
<evidence type="ECO:0000256" key="1">
    <source>
        <dbReference type="SAM" id="MobiDB-lite"/>
    </source>
</evidence>
<dbReference type="EMBL" id="AP024422">
    <property type="protein sequence ID" value="BCR91818.1"/>
    <property type="molecule type" value="Genomic_DNA"/>
</dbReference>
<dbReference type="KEGG" id="ache:ACHE_70661A"/>
<evidence type="ECO:0000313" key="2">
    <source>
        <dbReference type="EMBL" id="BCR91818.1"/>
    </source>
</evidence>
<dbReference type="AlphaFoldDB" id="A0A7R7ZRH1"/>
<keyword evidence="3" id="KW-1185">Reference proteome</keyword>
<feature type="compositionally biased region" description="Basic and acidic residues" evidence="1">
    <location>
        <begin position="1"/>
        <end position="13"/>
    </location>
</feature>
<feature type="compositionally biased region" description="Polar residues" evidence="1">
    <location>
        <begin position="111"/>
        <end position="120"/>
    </location>
</feature>
<feature type="region of interest" description="Disordered" evidence="1">
    <location>
        <begin position="71"/>
        <end position="148"/>
    </location>
</feature>
<organism evidence="2 3">
    <name type="scientific">Aspergillus chevalieri</name>
    <name type="common">Eurotium chevalieri</name>
    <dbReference type="NCBI Taxonomy" id="182096"/>
    <lineage>
        <taxon>Eukaryota</taxon>
        <taxon>Fungi</taxon>
        <taxon>Dikarya</taxon>
        <taxon>Ascomycota</taxon>
        <taxon>Pezizomycotina</taxon>
        <taxon>Eurotiomycetes</taxon>
        <taxon>Eurotiomycetidae</taxon>
        <taxon>Eurotiales</taxon>
        <taxon>Aspergillaceae</taxon>
        <taxon>Aspergillus</taxon>
        <taxon>Aspergillus subgen. Aspergillus</taxon>
    </lineage>
</organism>
<gene>
    <name evidence="2" type="ORF">ACHE_70661A</name>
</gene>
<dbReference type="Proteomes" id="UP000637239">
    <property type="component" value="Chromosome 7"/>
</dbReference>
<reference evidence="2" key="1">
    <citation type="submission" date="2021-01" db="EMBL/GenBank/DDBJ databases">
        <authorList>
            <consortium name="Aspergillus chevalieri M1 genome sequencing consortium"/>
            <person name="Kazuki M."/>
            <person name="Futagami T."/>
        </authorList>
    </citation>
    <scope>NUCLEOTIDE SEQUENCE</scope>
    <source>
        <strain evidence="2">M1</strain>
    </source>
</reference>
<protein>
    <submittedName>
        <fullName evidence="2">Uncharacterized protein</fullName>
    </submittedName>
</protein>